<comment type="subcellular location">
    <subcellularLocation>
        <location evidence="1">Cytoplasm</location>
    </subcellularLocation>
</comment>
<dbReference type="GO" id="GO:0005737">
    <property type="term" value="C:cytoplasm"/>
    <property type="evidence" value="ECO:0007669"/>
    <property type="project" value="UniProtKB-SubCell"/>
</dbReference>
<evidence type="ECO:0000256" key="3">
    <source>
        <dbReference type="ARBA" id="ARBA00022490"/>
    </source>
</evidence>
<proteinExistence type="inferred from homology"/>
<dbReference type="AlphaFoldDB" id="A0A316GDN5"/>
<dbReference type="InterPro" id="IPR006016">
    <property type="entry name" value="UspA"/>
</dbReference>
<dbReference type="EMBL" id="QGGW01000009">
    <property type="protein sequence ID" value="PWK59119.1"/>
    <property type="molecule type" value="Genomic_DNA"/>
</dbReference>
<dbReference type="RefSeq" id="WP_170119108.1">
    <property type="nucleotide sequence ID" value="NZ_QGGW01000009.1"/>
</dbReference>
<gene>
    <name evidence="6" type="ORF">C7455_10941</name>
</gene>
<protein>
    <submittedName>
        <fullName evidence="6">Nucleotide-binding universal stress UspA family protein</fullName>
    </submittedName>
</protein>
<keyword evidence="3" id="KW-0963">Cytoplasm</keyword>
<keyword evidence="7" id="KW-1185">Reference proteome</keyword>
<dbReference type="Gene3D" id="3.40.50.12370">
    <property type="match status" value="1"/>
</dbReference>
<dbReference type="Pfam" id="PF00582">
    <property type="entry name" value="Usp"/>
    <property type="match status" value="2"/>
</dbReference>
<dbReference type="PANTHER" id="PTHR47892">
    <property type="entry name" value="UNIVERSAL STRESS PROTEIN E"/>
    <property type="match status" value="1"/>
</dbReference>
<evidence type="ECO:0000256" key="1">
    <source>
        <dbReference type="ARBA" id="ARBA00004496"/>
    </source>
</evidence>
<accession>A0A316GDN5</accession>
<comment type="function">
    <text evidence="4">Required for resistance to DNA-damaging agents.</text>
</comment>
<organism evidence="6 7">
    <name type="scientific">Roseicyclus mahoneyensis</name>
    <dbReference type="NCBI Taxonomy" id="164332"/>
    <lineage>
        <taxon>Bacteria</taxon>
        <taxon>Pseudomonadati</taxon>
        <taxon>Pseudomonadota</taxon>
        <taxon>Alphaproteobacteria</taxon>
        <taxon>Rhodobacterales</taxon>
        <taxon>Roseobacteraceae</taxon>
        <taxon>Roseicyclus</taxon>
    </lineage>
</organism>
<dbReference type="Proteomes" id="UP000245708">
    <property type="component" value="Unassembled WGS sequence"/>
</dbReference>
<dbReference type="PRINTS" id="PR01438">
    <property type="entry name" value="UNVRSLSTRESS"/>
</dbReference>
<reference evidence="6 7" key="1">
    <citation type="submission" date="2018-05" db="EMBL/GenBank/DDBJ databases">
        <title>Genomic Encyclopedia of Type Strains, Phase IV (KMG-IV): sequencing the most valuable type-strain genomes for metagenomic binning, comparative biology and taxonomic classification.</title>
        <authorList>
            <person name="Goeker M."/>
        </authorList>
    </citation>
    <scope>NUCLEOTIDE SEQUENCE [LARGE SCALE GENOMIC DNA]</scope>
    <source>
        <strain evidence="6 7">DSM 16097</strain>
    </source>
</reference>
<evidence type="ECO:0000313" key="7">
    <source>
        <dbReference type="Proteomes" id="UP000245708"/>
    </source>
</evidence>
<comment type="caution">
    <text evidence="6">The sequence shown here is derived from an EMBL/GenBank/DDBJ whole genome shotgun (WGS) entry which is preliminary data.</text>
</comment>
<sequence>MRHVKSILAVLTADSLSDVALARAVSLAQVSRAALTLVDVIDGAPGELGRLMAALTGQRGSAIEEDVIAFHRARLSGFAKKARAQGIEVTEAVLQGSPFLEVIRMVLREGHDVVIKGATLSAEGRGTLKGFDMHLLRKCPCPVWLLMAEGDTRFARVLATIDPPGQDDPARDSLDHQVLGIASDLAVHDGADLQVLHAWSLPGERALRQGRFGKARKGTVDSLIAQEETAARARVMARMSDHPQVPKTAIHMQQGIAADVIAQHAEASGVDAIVMGTVGRTGVSGFVMGTTAETILRRVSCAVIAVKPDGFVSPVTLNPVI</sequence>
<comment type="similarity">
    <text evidence="2">Belongs to the universal stress protein A family.</text>
</comment>
<feature type="domain" description="UspA" evidence="5">
    <location>
        <begin position="175"/>
        <end position="307"/>
    </location>
</feature>
<evidence type="ECO:0000259" key="5">
    <source>
        <dbReference type="Pfam" id="PF00582"/>
    </source>
</evidence>
<name>A0A316GDN5_9RHOB</name>
<evidence type="ECO:0000256" key="4">
    <source>
        <dbReference type="ARBA" id="ARBA00037131"/>
    </source>
</evidence>
<evidence type="ECO:0000256" key="2">
    <source>
        <dbReference type="ARBA" id="ARBA00008791"/>
    </source>
</evidence>
<dbReference type="SUPFAM" id="SSF52402">
    <property type="entry name" value="Adenine nucleotide alpha hydrolases-like"/>
    <property type="match status" value="2"/>
</dbReference>
<dbReference type="InterPro" id="IPR006015">
    <property type="entry name" value="Universal_stress_UspA"/>
</dbReference>
<evidence type="ECO:0000313" key="6">
    <source>
        <dbReference type="EMBL" id="PWK59119.1"/>
    </source>
</evidence>
<feature type="domain" description="UspA" evidence="5">
    <location>
        <begin position="5"/>
        <end position="145"/>
    </location>
</feature>
<dbReference type="PANTHER" id="PTHR47892:SF1">
    <property type="entry name" value="UNIVERSAL STRESS PROTEIN E"/>
    <property type="match status" value="1"/>
</dbReference>